<evidence type="ECO:0000313" key="2">
    <source>
        <dbReference type="EMBL" id="SHM11106.1"/>
    </source>
</evidence>
<dbReference type="Pfam" id="PF00378">
    <property type="entry name" value="ECH_1"/>
    <property type="match status" value="1"/>
</dbReference>
<comment type="similarity">
    <text evidence="1">Belongs to the enoyl-CoA hydratase/isomerase family.</text>
</comment>
<organism evidence="2 3">
    <name type="scientific">Roseibium suaedae</name>
    <dbReference type="NCBI Taxonomy" id="735517"/>
    <lineage>
        <taxon>Bacteria</taxon>
        <taxon>Pseudomonadati</taxon>
        <taxon>Pseudomonadota</taxon>
        <taxon>Alphaproteobacteria</taxon>
        <taxon>Hyphomicrobiales</taxon>
        <taxon>Stappiaceae</taxon>
        <taxon>Roseibium</taxon>
    </lineage>
</organism>
<dbReference type="EMBL" id="FRBW01000002">
    <property type="protein sequence ID" value="SHM11106.1"/>
    <property type="molecule type" value="Genomic_DNA"/>
</dbReference>
<dbReference type="InterPro" id="IPR051683">
    <property type="entry name" value="Enoyl-CoA_Hydratase/Isomerase"/>
</dbReference>
<dbReference type="STRING" id="735517.SAMN05444272_1802"/>
<evidence type="ECO:0000256" key="1">
    <source>
        <dbReference type="ARBA" id="ARBA00005254"/>
    </source>
</evidence>
<dbReference type="Gene3D" id="1.10.12.10">
    <property type="entry name" value="Lyase 2-enoyl-coa Hydratase, Chain A, domain 2"/>
    <property type="match status" value="1"/>
</dbReference>
<dbReference type="Proteomes" id="UP000186002">
    <property type="component" value="Unassembled WGS sequence"/>
</dbReference>
<dbReference type="PANTHER" id="PTHR42964">
    <property type="entry name" value="ENOYL-COA HYDRATASE"/>
    <property type="match status" value="1"/>
</dbReference>
<dbReference type="GO" id="GO:0008300">
    <property type="term" value="P:isoprenoid catabolic process"/>
    <property type="evidence" value="ECO:0007669"/>
    <property type="project" value="TreeGrafter"/>
</dbReference>
<dbReference type="GO" id="GO:0003824">
    <property type="term" value="F:catalytic activity"/>
    <property type="evidence" value="ECO:0007669"/>
    <property type="project" value="UniProtKB-ARBA"/>
</dbReference>
<accession>A0A1M7G4I7</accession>
<proteinExistence type="inferred from homology"/>
<sequence length="267" mass="28027">MKPSPELRTGTIRTKVEGTVGWLVVDNEAKRNALSLAMWTQLPEQVADLSSHPDVRMIILRGAGDSAFISGADISEFEATRATAEAARAYDQINVAAFKALKTAPKPTLAMIRGHCMGGGLGLAFACDMRIAAQGSVFAIPAARLGLAYPVEAMADIVEAVGPATAKRLLFTASRLTAEEALAAHVIDELVSAEELEDRCRALADTISANAPMTLKAAKLTINALSSGAAGDLEKAMAAADACFTSSDFAEGRSAFLEKRQPSFTGK</sequence>
<dbReference type="RefSeq" id="WP_175558026.1">
    <property type="nucleotide sequence ID" value="NZ_FRBW01000002.1"/>
</dbReference>
<dbReference type="Gene3D" id="3.90.226.10">
    <property type="entry name" value="2-enoyl-CoA Hydratase, Chain A, domain 1"/>
    <property type="match status" value="1"/>
</dbReference>
<dbReference type="NCBIfam" id="NF004781">
    <property type="entry name" value="PRK06127.1"/>
    <property type="match status" value="1"/>
</dbReference>
<gene>
    <name evidence="2" type="ORF">SAMN05444272_1802</name>
</gene>
<protein>
    <submittedName>
        <fullName evidence="2">Enoyl-CoA hydratase/carnithine racemase</fullName>
    </submittedName>
</protein>
<dbReference type="PANTHER" id="PTHR42964:SF1">
    <property type="entry name" value="POLYKETIDE BIOSYNTHESIS ENOYL-COA HYDRATASE PKSH-RELATED"/>
    <property type="match status" value="1"/>
</dbReference>
<dbReference type="AlphaFoldDB" id="A0A1M7G4I7"/>
<name>A0A1M7G4I7_9HYPH</name>
<keyword evidence="3" id="KW-1185">Reference proteome</keyword>
<evidence type="ECO:0000313" key="3">
    <source>
        <dbReference type="Proteomes" id="UP000186002"/>
    </source>
</evidence>
<dbReference type="InterPro" id="IPR014748">
    <property type="entry name" value="Enoyl-CoA_hydra_C"/>
</dbReference>
<reference evidence="2 3" key="1">
    <citation type="submission" date="2016-11" db="EMBL/GenBank/DDBJ databases">
        <authorList>
            <person name="Jaros S."/>
            <person name="Januszkiewicz K."/>
            <person name="Wedrychowicz H."/>
        </authorList>
    </citation>
    <scope>NUCLEOTIDE SEQUENCE [LARGE SCALE GENOMIC DNA]</scope>
    <source>
        <strain evidence="2 3">DSM 22153</strain>
    </source>
</reference>
<dbReference type="InterPro" id="IPR029045">
    <property type="entry name" value="ClpP/crotonase-like_dom_sf"/>
</dbReference>
<dbReference type="SUPFAM" id="SSF52096">
    <property type="entry name" value="ClpP/crotonase"/>
    <property type="match status" value="1"/>
</dbReference>
<dbReference type="InterPro" id="IPR001753">
    <property type="entry name" value="Enoyl-CoA_hydra/iso"/>
</dbReference>
<dbReference type="CDD" id="cd06558">
    <property type="entry name" value="crotonase-like"/>
    <property type="match status" value="1"/>
</dbReference>